<dbReference type="Gene3D" id="3.40.190.10">
    <property type="entry name" value="Periplasmic binding protein-like II"/>
    <property type="match status" value="2"/>
</dbReference>
<evidence type="ECO:0000256" key="4">
    <source>
        <dbReference type="ARBA" id="ARBA00022519"/>
    </source>
</evidence>
<dbReference type="Proteomes" id="UP000295717">
    <property type="component" value="Unassembled WGS sequence"/>
</dbReference>
<dbReference type="GO" id="GO:0012505">
    <property type="term" value="C:endomembrane system"/>
    <property type="evidence" value="ECO:0007669"/>
    <property type="project" value="UniProtKB-SubCell"/>
</dbReference>
<comment type="caution">
    <text evidence="9">The sequence shown here is derived from an EMBL/GenBank/DDBJ whole genome shotgun (WGS) entry which is preliminary data.</text>
</comment>
<dbReference type="SUPFAM" id="SSF53850">
    <property type="entry name" value="Periplasmic binding protein-like II"/>
    <property type="match status" value="1"/>
</dbReference>
<comment type="subcellular location">
    <subcellularLocation>
        <location evidence="1">Endomembrane system</location>
    </subcellularLocation>
</comment>
<dbReference type="EMBL" id="SMAO01000008">
    <property type="protein sequence ID" value="TCT19448.1"/>
    <property type="molecule type" value="Genomic_DNA"/>
</dbReference>
<dbReference type="InterPro" id="IPR006311">
    <property type="entry name" value="TAT_signal"/>
</dbReference>
<gene>
    <name evidence="9" type="ORF">EDC35_10854</name>
</gene>
<dbReference type="CDD" id="cd13553">
    <property type="entry name" value="PBP2_NrtA_CpmA_like"/>
    <property type="match status" value="1"/>
</dbReference>
<dbReference type="PROSITE" id="PS51318">
    <property type="entry name" value="TAT"/>
    <property type="match status" value="1"/>
</dbReference>
<keyword evidence="5 8" id="KW-0732">Signal</keyword>
<keyword evidence="3" id="KW-1003">Cell membrane</keyword>
<evidence type="ECO:0000313" key="10">
    <source>
        <dbReference type="Proteomes" id="UP000295717"/>
    </source>
</evidence>
<keyword evidence="10" id="KW-1185">Reference proteome</keyword>
<organism evidence="9 10">
    <name type="scientific">Thiobaca trueperi</name>
    <dbReference type="NCBI Taxonomy" id="127458"/>
    <lineage>
        <taxon>Bacteria</taxon>
        <taxon>Pseudomonadati</taxon>
        <taxon>Pseudomonadota</taxon>
        <taxon>Gammaproteobacteria</taxon>
        <taxon>Chromatiales</taxon>
        <taxon>Chromatiaceae</taxon>
        <taxon>Thiobaca</taxon>
    </lineage>
</organism>
<keyword evidence="2" id="KW-0813">Transport</keyword>
<dbReference type="InterPro" id="IPR044527">
    <property type="entry name" value="NrtA/CpmA_ABC-bd_dom"/>
</dbReference>
<evidence type="ECO:0000256" key="6">
    <source>
        <dbReference type="ARBA" id="ARBA00023136"/>
    </source>
</evidence>
<reference evidence="9 10" key="1">
    <citation type="submission" date="2019-03" db="EMBL/GenBank/DDBJ databases">
        <title>Genomic Encyclopedia of Type Strains, Phase IV (KMG-IV): sequencing the most valuable type-strain genomes for metagenomic binning, comparative biology and taxonomic classification.</title>
        <authorList>
            <person name="Goeker M."/>
        </authorList>
    </citation>
    <scope>NUCLEOTIDE SEQUENCE [LARGE SCALE GENOMIC DNA]</scope>
    <source>
        <strain evidence="9 10">DSM 13587</strain>
    </source>
</reference>
<feature type="signal peptide" evidence="8">
    <location>
        <begin position="1"/>
        <end position="29"/>
    </location>
</feature>
<evidence type="ECO:0000256" key="2">
    <source>
        <dbReference type="ARBA" id="ARBA00022448"/>
    </source>
</evidence>
<protein>
    <submittedName>
        <fullName evidence="9">NitT/TauT family transport system substrate-binding protein</fullName>
    </submittedName>
</protein>
<keyword evidence="4" id="KW-0997">Cell inner membrane</keyword>
<feature type="chain" id="PRO_5020798080" evidence="8">
    <location>
        <begin position="30"/>
        <end position="390"/>
    </location>
</feature>
<name>A0A4R3MSS9_9GAMM</name>
<evidence type="ECO:0000256" key="5">
    <source>
        <dbReference type="ARBA" id="ARBA00022729"/>
    </source>
</evidence>
<dbReference type="PANTHER" id="PTHR30024">
    <property type="entry name" value="ALIPHATIC SULFONATES-BINDING PROTEIN-RELATED"/>
    <property type="match status" value="1"/>
</dbReference>
<dbReference type="PANTHER" id="PTHR30024:SF43">
    <property type="entry name" value="BLL4572 PROTEIN"/>
    <property type="match status" value="1"/>
</dbReference>
<evidence type="ECO:0000256" key="7">
    <source>
        <dbReference type="ARBA" id="ARBA00024031"/>
    </source>
</evidence>
<dbReference type="OrthoDB" id="9815454at2"/>
<dbReference type="AlphaFoldDB" id="A0A4R3MSS9"/>
<accession>A0A4R3MSS9</accession>
<comment type="similarity">
    <text evidence="7">Belongs to the CmpA/NrtA family.</text>
</comment>
<dbReference type="Pfam" id="PF13379">
    <property type="entry name" value="NMT1_2"/>
    <property type="match status" value="1"/>
</dbReference>
<dbReference type="InterPro" id="IPR019546">
    <property type="entry name" value="TAT_signal_bac_arc"/>
</dbReference>
<dbReference type="NCBIfam" id="TIGR01409">
    <property type="entry name" value="TAT_signal_seq"/>
    <property type="match status" value="1"/>
</dbReference>
<evidence type="ECO:0000256" key="1">
    <source>
        <dbReference type="ARBA" id="ARBA00004308"/>
    </source>
</evidence>
<dbReference type="RefSeq" id="WP_132977964.1">
    <property type="nucleotide sequence ID" value="NZ_SMAO01000008.1"/>
</dbReference>
<evidence type="ECO:0000256" key="3">
    <source>
        <dbReference type="ARBA" id="ARBA00022475"/>
    </source>
</evidence>
<sequence length="390" mass="42715">MSTTLDRSRRDFLRLSALLTAATALPAWAAPADDAVRIGYLPITDSSPLLIAHARGLFAAEGLTAEPPRLFRSWAQLVEAFMSGQVNVVHLLSPITVWARYGSNFPAKVTAWNHMAGSALTVAPTIESVKDLGGQQVAIPFWYSIHNVVLQQILRDAGLTVVTRPQGKPAPNEVVLTVMAPADMGPALANGAIAGFIVAEPFNAAAETQGIGKILRFTGDVWNNHACCVVFQHEKDLTERPAWSQQVVNAIIKAQHWMRDHRAETAALLARDGSGKYTPFPQPVLERVLVPNAERDREYLATGANRHADWNRERIDFQPWPFPSYTEALVRALKDTQVEGDNGFLATLDPAFVARDLVDDRFVRNAIESVGGLRAFGVTGGWERSERIAV</sequence>
<evidence type="ECO:0000256" key="8">
    <source>
        <dbReference type="SAM" id="SignalP"/>
    </source>
</evidence>
<keyword evidence="6" id="KW-0472">Membrane</keyword>
<evidence type="ECO:0000313" key="9">
    <source>
        <dbReference type="EMBL" id="TCT19448.1"/>
    </source>
</evidence>
<proteinExistence type="inferred from homology"/>